<keyword evidence="2" id="KW-0812">Transmembrane</keyword>
<name>A0AA39XW74_9PEZI</name>
<keyword evidence="2" id="KW-1133">Transmembrane helix</keyword>
<protein>
    <submittedName>
        <fullName evidence="3">Uncharacterized protein</fullName>
    </submittedName>
</protein>
<gene>
    <name evidence="3" type="ORF">B0T16DRAFT_419773</name>
</gene>
<evidence type="ECO:0000256" key="2">
    <source>
        <dbReference type="SAM" id="Phobius"/>
    </source>
</evidence>
<evidence type="ECO:0000313" key="4">
    <source>
        <dbReference type="Proteomes" id="UP001174936"/>
    </source>
</evidence>
<dbReference type="EMBL" id="JAULSV010000006">
    <property type="protein sequence ID" value="KAK0641399.1"/>
    <property type="molecule type" value="Genomic_DNA"/>
</dbReference>
<feature type="compositionally biased region" description="Polar residues" evidence="1">
    <location>
        <begin position="134"/>
        <end position="143"/>
    </location>
</feature>
<proteinExistence type="predicted"/>
<dbReference type="Proteomes" id="UP001174936">
    <property type="component" value="Unassembled WGS sequence"/>
</dbReference>
<dbReference type="AlphaFoldDB" id="A0AA39XW74"/>
<organism evidence="3 4">
    <name type="scientific">Cercophora newfieldiana</name>
    <dbReference type="NCBI Taxonomy" id="92897"/>
    <lineage>
        <taxon>Eukaryota</taxon>
        <taxon>Fungi</taxon>
        <taxon>Dikarya</taxon>
        <taxon>Ascomycota</taxon>
        <taxon>Pezizomycotina</taxon>
        <taxon>Sordariomycetes</taxon>
        <taxon>Sordariomycetidae</taxon>
        <taxon>Sordariales</taxon>
        <taxon>Lasiosphaeriaceae</taxon>
        <taxon>Cercophora</taxon>
    </lineage>
</organism>
<feature type="region of interest" description="Disordered" evidence="1">
    <location>
        <begin position="112"/>
        <end position="143"/>
    </location>
</feature>
<accession>A0AA39XW74</accession>
<keyword evidence="2" id="KW-0472">Membrane</keyword>
<sequence length="285" mass="32054">MDSWRGRNYYTTDPSEWIELMNLSTADWMVAPFPPNLVAIDGALSELDVGLIANDSLVIEFAGKATVGSRFVERIIFGTVSAVVLGYMGLWLMWLWRSGAIIRPRRTVAEEDLSAPGDQQIPSAQGNNEDDSTANRGGESSNRSAMRFRSLLGKYYHEPIATQLEPCRKRSKFREADVVPTTKNLKEATELAFEAIEIEVKIRRLNDVGADVEKAAKLREKKTAALQRIQAMIEAWGTDEDHPQPKWKWWVKKKPVMTPTERRALNEIKALVARLVAGPLNTVDE</sequence>
<keyword evidence="4" id="KW-1185">Reference proteome</keyword>
<evidence type="ECO:0000313" key="3">
    <source>
        <dbReference type="EMBL" id="KAK0641399.1"/>
    </source>
</evidence>
<comment type="caution">
    <text evidence="3">The sequence shown here is derived from an EMBL/GenBank/DDBJ whole genome shotgun (WGS) entry which is preliminary data.</text>
</comment>
<feature type="transmembrane region" description="Helical" evidence="2">
    <location>
        <begin position="75"/>
        <end position="96"/>
    </location>
</feature>
<evidence type="ECO:0000256" key="1">
    <source>
        <dbReference type="SAM" id="MobiDB-lite"/>
    </source>
</evidence>
<reference evidence="3" key="1">
    <citation type="submission" date="2023-06" db="EMBL/GenBank/DDBJ databases">
        <title>Genome-scale phylogeny and comparative genomics of the fungal order Sordariales.</title>
        <authorList>
            <consortium name="Lawrence Berkeley National Laboratory"/>
            <person name="Hensen N."/>
            <person name="Bonometti L."/>
            <person name="Westerberg I."/>
            <person name="Brannstrom I.O."/>
            <person name="Guillou S."/>
            <person name="Cros-Aarteil S."/>
            <person name="Calhoun S."/>
            <person name="Haridas S."/>
            <person name="Kuo A."/>
            <person name="Mondo S."/>
            <person name="Pangilinan J."/>
            <person name="Riley R."/>
            <person name="Labutti K."/>
            <person name="Andreopoulos B."/>
            <person name="Lipzen A."/>
            <person name="Chen C."/>
            <person name="Yanf M."/>
            <person name="Daum C."/>
            <person name="Ng V."/>
            <person name="Clum A."/>
            <person name="Steindorff A."/>
            <person name="Ohm R."/>
            <person name="Martin F."/>
            <person name="Silar P."/>
            <person name="Natvig D."/>
            <person name="Lalanne C."/>
            <person name="Gautier V."/>
            <person name="Ament-Velasquez S.L."/>
            <person name="Kruys A."/>
            <person name="Hutchinson M.I."/>
            <person name="Powell A.J."/>
            <person name="Barry K."/>
            <person name="Miller A.N."/>
            <person name="Grigoriev I.V."/>
            <person name="Debuchy R."/>
            <person name="Gladieux P."/>
            <person name="Thoren M.H."/>
            <person name="Johannesson H."/>
        </authorList>
    </citation>
    <scope>NUCLEOTIDE SEQUENCE</scope>
    <source>
        <strain evidence="3">SMH2532-1</strain>
    </source>
</reference>